<feature type="non-terminal residue" evidence="5">
    <location>
        <position position="1"/>
    </location>
</feature>
<keyword evidence="3" id="KW-0472">Membrane</keyword>
<evidence type="ECO:0000256" key="1">
    <source>
        <dbReference type="ARBA" id="ARBA00038357"/>
    </source>
</evidence>
<protein>
    <submittedName>
        <fullName evidence="5">Membrane steroid-binding protein 2</fullName>
    </submittedName>
</protein>
<dbReference type="InterPro" id="IPR036400">
    <property type="entry name" value="Cyt_B5-like_heme/steroid_sf"/>
</dbReference>
<evidence type="ECO:0000313" key="6">
    <source>
        <dbReference type="Proteomes" id="UP000236621"/>
    </source>
</evidence>
<feature type="domain" description="Cytochrome b5 heme-binding" evidence="4">
    <location>
        <begin position="135"/>
        <end position="264"/>
    </location>
</feature>
<dbReference type="GO" id="GO:0012505">
    <property type="term" value="C:endomembrane system"/>
    <property type="evidence" value="ECO:0007669"/>
    <property type="project" value="TreeGrafter"/>
</dbReference>
<dbReference type="PANTHER" id="PTHR10281:SF76">
    <property type="entry name" value="CALCUTTA CUP-RELATED"/>
    <property type="match status" value="1"/>
</dbReference>
<comment type="similarity">
    <text evidence="1">Belongs to the cytochrome b5 family. MAPR subfamily.</text>
</comment>
<keyword evidence="3" id="KW-1133">Transmembrane helix</keyword>
<name>A0A2K3QR05_9HYPO</name>
<keyword evidence="6" id="KW-1185">Reference proteome</keyword>
<dbReference type="SUPFAM" id="SSF55856">
    <property type="entry name" value="Cytochrome b5-like heme/steroid binding domain"/>
    <property type="match status" value="1"/>
</dbReference>
<dbReference type="FunFam" id="3.10.120.10:FF:000018">
    <property type="entry name" value="Heme/steroid binding domain protein, putative"/>
    <property type="match status" value="1"/>
</dbReference>
<evidence type="ECO:0000313" key="5">
    <source>
        <dbReference type="EMBL" id="PNY29955.1"/>
    </source>
</evidence>
<evidence type="ECO:0000256" key="3">
    <source>
        <dbReference type="SAM" id="Phobius"/>
    </source>
</evidence>
<dbReference type="Proteomes" id="UP000236621">
    <property type="component" value="Unassembled WGS sequence"/>
</dbReference>
<proteinExistence type="inferred from homology"/>
<reference evidence="5 6" key="1">
    <citation type="submission" date="2017-08" db="EMBL/GenBank/DDBJ databases">
        <title>Harnessing the power of phylogenomics to disentangle the directionality and signatures of interkingdom host jumping in the parasitic fungal genus Tolypocladium.</title>
        <authorList>
            <person name="Quandt C.A."/>
            <person name="Patterson W."/>
            <person name="Spatafora J.W."/>
        </authorList>
    </citation>
    <scope>NUCLEOTIDE SEQUENCE [LARGE SCALE GENOMIC DNA]</scope>
    <source>
        <strain evidence="5 6">CBS 113982</strain>
    </source>
</reference>
<keyword evidence="3" id="KW-0812">Transmembrane</keyword>
<organism evidence="5 6">
    <name type="scientific">Tolypocladium capitatum</name>
    <dbReference type="NCBI Taxonomy" id="45235"/>
    <lineage>
        <taxon>Eukaryota</taxon>
        <taxon>Fungi</taxon>
        <taxon>Dikarya</taxon>
        <taxon>Ascomycota</taxon>
        <taxon>Pezizomycotina</taxon>
        <taxon>Sordariomycetes</taxon>
        <taxon>Hypocreomycetidae</taxon>
        <taxon>Hypocreales</taxon>
        <taxon>Ophiocordycipitaceae</taxon>
        <taxon>Tolypocladium</taxon>
    </lineage>
</organism>
<dbReference type="EMBL" id="NRSZ01000018">
    <property type="protein sequence ID" value="PNY29955.1"/>
    <property type="molecule type" value="Genomic_DNA"/>
</dbReference>
<dbReference type="PANTHER" id="PTHR10281">
    <property type="entry name" value="MEMBRANE-ASSOCIATED PROGESTERONE RECEPTOR COMPONENT-RELATED"/>
    <property type="match status" value="1"/>
</dbReference>
<dbReference type="GO" id="GO:0016020">
    <property type="term" value="C:membrane"/>
    <property type="evidence" value="ECO:0007669"/>
    <property type="project" value="TreeGrafter"/>
</dbReference>
<evidence type="ECO:0000256" key="2">
    <source>
        <dbReference type="SAM" id="MobiDB-lite"/>
    </source>
</evidence>
<dbReference type="Gene3D" id="3.10.120.10">
    <property type="entry name" value="Cytochrome b5-like heme/steroid binding domain"/>
    <property type="match status" value="1"/>
</dbReference>
<dbReference type="STRING" id="45235.A0A2K3QR05"/>
<dbReference type="OrthoDB" id="10257697at2759"/>
<dbReference type="Pfam" id="PF00173">
    <property type="entry name" value="Cyt-b5"/>
    <property type="match status" value="1"/>
</dbReference>
<sequence>GRSNLSYEPRRLRVATPITQCLFLIPLATGSLPIGEQSEPLIMADTKLRQRKPQGVDKPAKKASATKSKSKANDDDDDYSPWLDILRVLSFIFIASCGLSYVISGGESFFWGMKNKPNYLRADWWKAQMKGPIYLTLEELSAFDGRDPAKPLYLAINGTIYDVSNGRRIYGPGGSYSVFAGCDAARAYVTGCFAEDRTADMRGVEDMFLPLDDPETDAHWTTADMKKLRAEELEAARDRVHQALKHWVDFFANSKKYHRVGYVKRDRDWLEKLPKRELCAQAQNGRKKRRINSDD</sequence>
<gene>
    <name evidence="5" type="ORF">TCAP_00118</name>
</gene>
<dbReference type="AlphaFoldDB" id="A0A2K3QR05"/>
<evidence type="ECO:0000259" key="4">
    <source>
        <dbReference type="SMART" id="SM01117"/>
    </source>
</evidence>
<accession>A0A2K3QR05</accession>
<dbReference type="SMART" id="SM01117">
    <property type="entry name" value="Cyt-b5"/>
    <property type="match status" value="1"/>
</dbReference>
<feature type="transmembrane region" description="Helical" evidence="3">
    <location>
        <begin position="85"/>
        <end position="104"/>
    </location>
</feature>
<feature type="transmembrane region" description="Helical" evidence="3">
    <location>
        <begin position="12"/>
        <end position="34"/>
    </location>
</feature>
<dbReference type="InterPro" id="IPR050577">
    <property type="entry name" value="MAPR/NEUFC/NENF-like"/>
</dbReference>
<comment type="caution">
    <text evidence="5">The sequence shown here is derived from an EMBL/GenBank/DDBJ whole genome shotgun (WGS) entry which is preliminary data.</text>
</comment>
<dbReference type="InterPro" id="IPR001199">
    <property type="entry name" value="Cyt_B5-like_heme/steroid-bd"/>
</dbReference>
<feature type="region of interest" description="Disordered" evidence="2">
    <location>
        <begin position="47"/>
        <end position="75"/>
    </location>
</feature>